<keyword evidence="6" id="KW-1003">Cell membrane</keyword>
<dbReference type="GO" id="GO:0005615">
    <property type="term" value="C:extracellular space"/>
    <property type="evidence" value="ECO:0007669"/>
    <property type="project" value="TreeGrafter"/>
</dbReference>
<evidence type="ECO:0000256" key="17">
    <source>
        <dbReference type="ARBA" id="ARBA00023136"/>
    </source>
</evidence>
<comment type="subcellular location">
    <subcellularLocation>
        <location evidence="3">Cell membrane</location>
        <topology evidence="3">Lipid-anchor</topology>
        <topology evidence="3">GPI-anchor</topology>
    </subcellularLocation>
    <subcellularLocation>
        <location evidence="2">Membrane</location>
        <topology evidence="2">Single-pass type II membrane protein</topology>
    </subcellularLocation>
</comment>
<dbReference type="PRINTS" id="PR00756">
    <property type="entry name" value="ALADIPTASE"/>
</dbReference>
<dbReference type="RefSeq" id="XP_024878012.1">
    <property type="nucleotide sequence ID" value="XM_025022244.1"/>
</dbReference>
<keyword evidence="9" id="KW-0812">Transmembrane</keyword>
<dbReference type="GO" id="GO:0042277">
    <property type="term" value="F:peptide binding"/>
    <property type="evidence" value="ECO:0007669"/>
    <property type="project" value="TreeGrafter"/>
</dbReference>
<comment type="catalytic activity">
    <reaction evidence="1">
        <text>Release of an N-terminal amino acid, Xaa-|-Yaa- from a peptide, amide or arylamide. Xaa is preferably Ala, but may be most amino acids including Pro (slow action). When a terminal hydrophobic residue is followed by a prolyl residue, the two may be released as an intact Xaa-Pro dipeptide.</text>
        <dbReference type="EC" id="3.4.11.2"/>
    </reaction>
</comment>
<keyword evidence="7" id="KW-0336">GPI-anchor</keyword>
<name>A0A6J1Q718_9HYME</name>
<keyword evidence="17" id="KW-0472">Membrane</keyword>
<comment type="similarity">
    <text evidence="4 24">Belongs to the peptidase M1 family.</text>
</comment>
<evidence type="ECO:0000313" key="30">
    <source>
        <dbReference type="RefSeq" id="XP_024878012.1"/>
    </source>
</evidence>
<evidence type="ECO:0000256" key="15">
    <source>
        <dbReference type="ARBA" id="ARBA00022989"/>
    </source>
</evidence>
<sequence length="915" mass="105434">MTNRTPLFLLTIFVALSLTFAYDNADTDENENSHDVSARYRLPKKIVPISYDLSIYTHPTDADYNGHVRIILRVLKKTNFIVLHTDTLNVQANASLADRSGQLIRILRYIHDEETQMLTIKLERALDPAKYTLEVSFKGHIANDVFGFYASLYEVDGKLRRIGVTQFSPTYARRAFPCMDEPYLKAEFQLHIGHHKDQKATSNTPVESVRIENGTYRVTTFRRTPRISTYLVGWTVHNFVPERSRISEDFKMWTRDSMKFRGSMALNRGQAVYAALQTWLSVKSPLVKVDQFAIPDFTFNAMENWGLVTYRESVVLHEDGTPTRKAVNGLSTMAHEYAHSWFGNLVTPEFWDVVWLKEGFATYFQYFGVSLAEPDLRMMNVFVVDCLQPALLADSDNHTRTLNGREVGSRDSVRATLDFVSYKKGASIIRMINHTIGSTAFQLGLQNYLREMSYQAATPFDLYRHLQAALNRSGQLYKQVPIKDFVESWANQPGYPLVTITRNYTTKTLFASQERFYLNRRAAQTDLEKSGWWIPLTFVTEKSNFTFDRTTTTVWLKPQDKSTIIGSAEPNFWVIFNNQQVGYYRVNYDEDNWKMLIRYLKSNNFKNIHVINRAALLDDSFNLARAGYVNYSVPFDLARYLRRETEYEPWVAAVNNFNFLNHILACSPRVQRLFQNYANRLLRPISGLLNFMESPVDSSITKLHQELILSAACSVNNDRCLRTSKTLFNFWIFSENSTIPADFKSFMYCVGIRSGDDNDWHTVWNRFLRTDLHAEQELLLNALGCTKTPHLIDRYLNTSVTYGFKLRKQYRMTIVNAVLNGNPENVIYAIDFIRNNLRTIIKSRGIDFLTKMLTAIGDKVITENQLNKLRLFVDENIKDLGSALNSAKKAIAVSTASLAWINKFLPEIEKSVLFG</sequence>
<dbReference type="SUPFAM" id="SSF55486">
    <property type="entry name" value="Metalloproteases ('zincins'), catalytic domain"/>
    <property type="match status" value="1"/>
</dbReference>
<dbReference type="Gene3D" id="1.25.50.20">
    <property type="match status" value="1"/>
</dbReference>
<evidence type="ECO:0000256" key="14">
    <source>
        <dbReference type="ARBA" id="ARBA00022968"/>
    </source>
</evidence>
<evidence type="ECO:0000256" key="2">
    <source>
        <dbReference type="ARBA" id="ARBA00004606"/>
    </source>
</evidence>
<dbReference type="Gene3D" id="2.60.40.1910">
    <property type="match status" value="1"/>
</dbReference>
<dbReference type="GeneID" id="112458553"/>
<proteinExistence type="inferred from homology"/>
<comment type="cofactor">
    <cofactor evidence="22 24">
        <name>Zn(2+)</name>
        <dbReference type="ChEBI" id="CHEBI:29105"/>
    </cofactor>
    <text evidence="22 24">Binds 1 zinc ion per subunit.</text>
</comment>
<evidence type="ECO:0000256" key="5">
    <source>
        <dbReference type="ARBA" id="ARBA00022438"/>
    </source>
</evidence>
<dbReference type="AlphaFoldDB" id="A0A6J1Q718"/>
<evidence type="ECO:0000256" key="25">
    <source>
        <dbReference type="SAM" id="SignalP"/>
    </source>
</evidence>
<evidence type="ECO:0000256" key="22">
    <source>
        <dbReference type="PIRSR" id="PIRSR634016-3"/>
    </source>
</evidence>
<dbReference type="GO" id="GO:0043171">
    <property type="term" value="P:peptide catabolic process"/>
    <property type="evidence" value="ECO:0007669"/>
    <property type="project" value="TreeGrafter"/>
</dbReference>
<dbReference type="FunFam" id="2.60.40.1730:FF:000001">
    <property type="entry name" value="Leucyl-cystinyl aminopeptidase"/>
    <property type="match status" value="1"/>
</dbReference>
<evidence type="ECO:0000256" key="3">
    <source>
        <dbReference type="ARBA" id="ARBA00004609"/>
    </source>
</evidence>
<evidence type="ECO:0000256" key="7">
    <source>
        <dbReference type="ARBA" id="ARBA00022622"/>
    </source>
</evidence>
<dbReference type="GO" id="GO:0005737">
    <property type="term" value="C:cytoplasm"/>
    <property type="evidence" value="ECO:0007669"/>
    <property type="project" value="TreeGrafter"/>
</dbReference>
<dbReference type="Pfam" id="PF01433">
    <property type="entry name" value="Peptidase_M1"/>
    <property type="match status" value="1"/>
</dbReference>
<dbReference type="InterPro" id="IPR045357">
    <property type="entry name" value="Aminopeptidase_N-like_N"/>
</dbReference>
<evidence type="ECO:0000256" key="6">
    <source>
        <dbReference type="ARBA" id="ARBA00022475"/>
    </source>
</evidence>
<keyword evidence="19" id="KW-0325">Glycoprotein</keyword>
<evidence type="ECO:0000259" key="27">
    <source>
        <dbReference type="Pfam" id="PF11838"/>
    </source>
</evidence>
<keyword evidence="16 24" id="KW-0482">Metalloprotease</keyword>
<keyword evidence="20" id="KW-0449">Lipoprotein</keyword>
<dbReference type="SUPFAM" id="SSF63737">
    <property type="entry name" value="Leukotriene A4 hydrolase N-terminal domain"/>
    <property type="match status" value="1"/>
</dbReference>
<evidence type="ECO:0000256" key="4">
    <source>
        <dbReference type="ARBA" id="ARBA00010136"/>
    </source>
</evidence>
<evidence type="ECO:0000313" key="29">
    <source>
        <dbReference type="Proteomes" id="UP000504618"/>
    </source>
</evidence>
<dbReference type="Gene3D" id="2.60.40.1730">
    <property type="entry name" value="tricorn interacting facor f3 domain"/>
    <property type="match status" value="1"/>
</dbReference>
<feature type="binding site" evidence="22">
    <location>
        <position position="335"/>
    </location>
    <ligand>
        <name>Zn(2+)</name>
        <dbReference type="ChEBI" id="CHEBI:29105"/>
        <note>catalytic</note>
    </ligand>
</feature>
<dbReference type="CDD" id="cd09601">
    <property type="entry name" value="M1_APN-Q_like"/>
    <property type="match status" value="1"/>
</dbReference>
<feature type="active site" description="Proton acceptor" evidence="21">
    <location>
        <position position="336"/>
    </location>
</feature>
<evidence type="ECO:0000256" key="21">
    <source>
        <dbReference type="PIRSR" id="PIRSR634016-1"/>
    </source>
</evidence>
<dbReference type="Proteomes" id="UP000504618">
    <property type="component" value="Unplaced"/>
</dbReference>
<dbReference type="FunFam" id="1.25.50.20:FF:000001">
    <property type="entry name" value="Aminopeptidase"/>
    <property type="match status" value="1"/>
</dbReference>
<feature type="binding site" evidence="22">
    <location>
        <position position="358"/>
    </location>
    <ligand>
        <name>Zn(2+)</name>
        <dbReference type="ChEBI" id="CHEBI:29105"/>
        <note>catalytic</note>
    </ligand>
</feature>
<dbReference type="PANTHER" id="PTHR11533:SF290">
    <property type="entry name" value="AMINOPEPTIDASE"/>
    <property type="match status" value="1"/>
</dbReference>
<evidence type="ECO:0000256" key="11">
    <source>
        <dbReference type="ARBA" id="ARBA00022729"/>
    </source>
</evidence>
<dbReference type="GO" id="GO:0070006">
    <property type="term" value="F:metalloaminopeptidase activity"/>
    <property type="evidence" value="ECO:0007669"/>
    <property type="project" value="TreeGrafter"/>
</dbReference>
<evidence type="ECO:0000256" key="16">
    <source>
        <dbReference type="ARBA" id="ARBA00023049"/>
    </source>
</evidence>
<keyword evidence="5 24" id="KW-0031">Aminopeptidase</keyword>
<evidence type="ECO:0000256" key="10">
    <source>
        <dbReference type="ARBA" id="ARBA00022723"/>
    </source>
</evidence>
<dbReference type="OrthoDB" id="10031169at2759"/>
<evidence type="ECO:0000256" key="13">
    <source>
        <dbReference type="ARBA" id="ARBA00022833"/>
    </source>
</evidence>
<dbReference type="InterPro" id="IPR024571">
    <property type="entry name" value="ERAP1-like_C_dom"/>
</dbReference>
<keyword evidence="29" id="KW-1185">Reference proteome</keyword>
<feature type="domain" description="ERAP1-like C-terminal" evidence="27">
    <location>
        <begin position="573"/>
        <end position="887"/>
    </location>
</feature>
<evidence type="ECO:0000256" key="24">
    <source>
        <dbReference type="RuleBase" id="RU364040"/>
    </source>
</evidence>
<keyword evidence="11 25" id="KW-0732">Signal</keyword>
<evidence type="ECO:0000256" key="9">
    <source>
        <dbReference type="ARBA" id="ARBA00022692"/>
    </source>
</evidence>
<feature type="domain" description="Peptidase M1 membrane alanine aminopeptidase" evidence="26">
    <location>
        <begin position="265"/>
        <end position="489"/>
    </location>
</feature>
<evidence type="ECO:0000256" key="19">
    <source>
        <dbReference type="ARBA" id="ARBA00023180"/>
    </source>
</evidence>
<keyword evidence="14" id="KW-0735">Signal-anchor</keyword>
<keyword evidence="12 24" id="KW-0378">Hydrolase</keyword>
<dbReference type="InterPro" id="IPR014782">
    <property type="entry name" value="Peptidase_M1_dom"/>
</dbReference>
<keyword evidence="8 24" id="KW-0645">Protease</keyword>
<evidence type="ECO:0000256" key="20">
    <source>
        <dbReference type="ARBA" id="ARBA00023288"/>
    </source>
</evidence>
<evidence type="ECO:0000256" key="1">
    <source>
        <dbReference type="ARBA" id="ARBA00000098"/>
    </source>
</evidence>
<organism evidence="29 30">
    <name type="scientific">Temnothorax curvispinosus</name>
    <dbReference type="NCBI Taxonomy" id="300111"/>
    <lineage>
        <taxon>Eukaryota</taxon>
        <taxon>Metazoa</taxon>
        <taxon>Ecdysozoa</taxon>
        <taxon>Arthropoda</taxon>
        <taxon>Hexapoda</taxon>
        <taxon>Insecta</taxon>
        <taxon>Pterygota</taxon>
        <taxon>Neoptera</taxon>
        <taxon>Endopterygota</taxon>
        <taxon>Hymenoptera</taxon>
        <taxon>Apocrita</taxon>
        <taxon>Aculeata</taxon>
        <taxon>Formicoidea</taxon>
        <taxon>Formicidae</taxon>
        <taxon>Myrmicinae</taxon>
        <taxon>Temnothorax</taxon>
    </lineage>
</organism>
<dbReference type="InterPro" id="IPR034016">
    <property type="entry name" value="M1_APN-typ"/>
</dbReference>
<feature type="signal peptide" evidence="25">
    <location>
        <begin position="1"/>
        <end position="21"/>
    </location>
</feature>
<keyword evidence="18" id="KW-1015">Disulfide bond</keyword>
<feature type="chain" id="PRO_5026689056" description="Aminopeptidase" evidence="25">
    <location>
        <begin position="22"/>
        <end position="915"/>
    </location>
</feature>
<feature type="site" description="Transition state stabilizer" evidence="23">
    <location>
        <position position="422"/>
    </location>
</feature>
<dbReference type="GO" id="GO:0008270">
    <property type="term" value="F:zinc ion binding"/>
    <property type="evidence" value="ECO:0007669"/>
    <property type="project" value="UniProtKB-UniRule"/>
</dbReference>
<feature type="domain" description="Aminopeptidase N-like N-terminal" evidence="28">
    <location>
        <begin position="47"/>
        <end position="231"/>
    </location>
</feature>
<dbReference type="Gene3D" id="1.10.390.10">
    <property type="entry name" value="Neutral Protease Domain 2"/>
    <property type="match status" value="1"/>
</dbReference>
<reference evidence="30" key="1">
    <citation type="submission" date="2025-08" db="UniProtKB">
        <authorList>
            <consortium name="RefSeq"/>
        </authorList>
    </citation>
    <scope>IDENTIFICATION</scope>
    <source>
        <tissue evidence="30">Whole body</tissue>
    </source>
</reference>
<dbReference type="PANTHER" id="PTHR11533">
    <property type="entry name" value="PROTEASE M1 ZINC METALLOPROTEASE"/>
    <property type="match status" value="1"/>
</dbReference>
<evidence type="ECO:0000259" key="26">
    <source>
        <dbReference type="Pfam" id="PF01433"/>
    </source>
</evidence>
<dbReference type="GO" id="GO:0005886">
    <property type="term" value="C:plasma membrane"/>
    <property type="evidence" value="ECO:0007669"/>
    <property type="project" value="UniProtKB-SubCell"/>
</dbReference>
<feature type="binding site" evidence="22">
    <location>
        <position position="339"/>
    </location>
    <ligand>
        <name>Zn(2+)</name>
        <dbReference type="ChEBI" id="CHEBI:29105"/>
        <note>catalytic</note>
    </ligand>
</feature>
<keyword evidence="15" id="KW-1133">Transmembrane helix</keyword>
<keyword evidence="10 22" id="KW-0479">Metal-binding</keyword>
<keyword evidence="13 22" id="KW-0862">Zinc</keyword>
<protein>
    <recommendedName>
        <fullName evidence="24">Aminopeptidase</fullName>
        <ecNumber evidence="24">3.4.11.-</ecNumber>
    </recommendedName>
</protein>
<accession>A0A6J1Q718</accession>
<dbReference type="FunFam" id="1.10.390.10:FF:000013">
    <property type="entry name" value="Aminopeptidase N"/>
    <property type="match status" value="1"/>
</dbReference>
<dbReference type="GO" id="GO:0006508">
    <property type="term" value="P:proteolysis"/>
    <property type="evidence" value="ECO:0007669"/>
    <property type="project" value="UniProtKB-KW"/>
</dbReference>
<dbReference type="GO" id="GO:0016285">
    <property type="term" value="F:alanyl aminopeptidase activity"/>
    <property type="evidence" value="ECO:0007669"/>
    <property type="project" value="UniProtKB-EC"/>
</dbReference>
<gene>
    <name evidence="30" type="primary">LOC112458553</name>
</gene>
<dbReference type="Pfam" id="PF11838">
    <property type="entry name" value="ERAP1_C"/>
    <property type="match status" value="1"/>
</dbReference>
<dbReference type="InterPro" id="IPR001930">
    <property type="entry name" value="Peptidase_M1"/>
</dbReference>
<dbReference type="GO" id="GO:0098552">
    <property type="term" value="C:side of membrane"/>
    <property type="evidence" value="ECO:0007669"/>
    <property type="project" value="UniProtKB-KW"/>
</dbReference>
<evidence type="ECO:0000256" key="18">
    <source>
        <dbReference type="ARBA" id="ARBA00023157"/>
    </source>
</evidence>
<evidence type="ECO:0000256" key="23">
    <source>
        <dbReference type="PIRSR" id="PIRSR634016-4"/>
    </source>
</evidence>
<evidence type="ECO:0000256" key="12">
    <source>
        <dbReference type="ARBA" id="ARBA00022801"/>
    </source>
</evidence>
<dbReference type="InterPro" id="IPR027268">
    <property type="entry name" value="Peptidase_M4/M1_CTD_sf"/>
</dbReference>
<dbReference type="FunFam" id="2.60.40.1910:FF:000008">
    <property type="entry name" value="Aminopeptidase"/>
    <property type="match status" value="1"/>
</dbReference>
<evidence type="ECO:0000259" key="28">
    <source>
        <dbReference type="Pfam" id="PF17900"/>
    </source>
</evidence>
<dbReference type="EC" id="3.4.11.-" evidence="24"/>
<dbReference type="InterPro" id="IPR050344">
    <property type="entry name" value="Peptidase_M1_aminopeptidases"/>
</dbReference>
<dbReference type="InterPro" id="IPR042097">
    <property type="entry name" value="Aminopeptidase_N-like_N_sf"/>
</dbReference>
<evidence type="ECO:0000256" key="8">
    <source>
        <dbReference type="ARBA" id="ARBA00022670"/>
    </source>
</evidence>
<dbReference type="Pfam" id="PF17900">
    <property type="entry name" value="Peptidase_M1_N"/>
    <property type="match status" value="1"/>
</dbReference>